<sequence length="449" mass="48092">MNRRPVEERLRDFNEVATGLSKESAVLEAKRCMGCPKPLCVDGCPVSIDIPGFINAIAEEDFRKASRIVKADNMLPAICGRVCPQEAQCQGTCILGKKGKPVRIGDLERFVADWERENGVEAPETAPTTGKHVAIVGSGPAGITAASECLRAGHEVTIFESLHEAGGVLTYGIPAFRMPKGIVKFEIDQVLALGAELKLNHIVGRSVAVDELLAYDAVFIGTGAGLPYFMGIEGENYGGVYSANEFLTRVNLMHADKFPEYDTPIIRGSRVAVVGGGNVAMDSARVARRLGAKVYLIYRRREDDLPARAEEIENAVQEGVEFVCCANPTKILGGPEVQGIECNRMDMCELDESGRPIPRPCTGVDSTFTLDVDVVIEAIGQGPNPLLAGLIPDLKRGRRGNIEVDEDGRTSIPHVFAGGDIATGAATVIWAMGSAKKAAASINKMLSEN</sequence>
<gene>
    <name evidence="2" type="primary">gltA</name>
    <name evidence="2" type="ORF">OU421_11400</name>
</gene>
<dbReference type="Gene3D" id="3.40.50.720">
    <property type="entry name" value="NAD(P)-binding Rossmann-like Domain"/>
    <property type="match status" value="1"/>
</dbReference>
<dbReference type="InterPro" id="IPR017896">
    <property type="entry name" value="4Fe4S_Fe-S-bd"/>
</dbReference>
<dbReference type="SUPFAM" id="SSF46548">
    <property type="entry name" value="alpha-helical ferredoxin"/>
    <property type="match status" value="1"/>
</dbReference>
<dbReference type="SUPFAM" id="SSF51971">
    <property type="entry name" value="Nucleotide-binding domain"/>
    <property type="match status" value="2"/>
</dbReference>
<dbReference type="NCBIfam" id="TIGR01316">
    <property type="entry name" value="gltA"/>
    <property type="match status" value="1"/>
</dbReference>
<dbReference type="InterPro" id="IPR028261">
    <property type="entry name" value="DPD_II"/>
</dbReference>
<accession>A0A9X9S501</accession>
<dbReference type="AlphaFoldDB" id="A0A9X9S501"/>
<proteinExistence type="predicted"/>
<dbReference type="PRINTS" id="PR00368">
    <property type="entry name" value="FADPNR"/>
</dbReference>
<dbReference type="PANTHER" id="PTHR42783">
    <property type="entry name" value="GLUTAMATE SYNTHASE [NADPH] SMALL CHAIN"/>
    <property type="match status" value="1"/>
</dbReference>
<evidence type="ECO:0000313" key="3">
    <source>
        <dbReference type="Proteomes" id="UP001163096"/>
    </source>
</evidence>
<feature type="domain" description="4Fe-4S ferredoxin-type" evidence="1">
    <location>
        <begin position="23"/>
        <end position="53"/>
    </location>
</feature>
<dbReference type="Proteomes" id="UP001163096">
    <property type="component" value="Chromosome"/>
</dbReference>
<organism evidence="2 3">
    <name type="scientific">Methanogenium organophilum</name>
    <dbReference type="NCBI Taxonomy" id="2199"/>
    <lineage>
        <taxon>Archaea</taxon>
        <taxon>Methanobacteriati</taxon>
        <taxon>Methanobacteriota</taxon>
        <taxon>Stenosarchaea group</taxon>
        <taxon>Methanomicrobia</taxon>
        <taxon>Methanomicrobiales</taxon>
        <taxon>Methanomicrobiaceae</taxon>
        <taxon>Methanogenium</taxon>
    </lineage>
</organism>
<keyword evidence="3" id="KW-1185">Reference proteome</keyword>
<reference evidence="2" key="1">
    <citation type="submission" date="2022-11" db="EMBL/GenBank/DDBJ databases">
        <title>Complete genome sequence of Methanogenium organophilum DSM 3596.</title>
        <authorList>
            <person name="Chen S.-C."/>
            <person name="Lai S.-J."/>
            <person name="You Y.-T."/>
        </authorList>
    </citation>
    <scope>NUCLEOTIDE SEQUENCE</scope>
    <source>
        <strain evidence="2">DSM 3596</strain>
    </source>
</reference>
<protein>
    <submittedName>
        <fullName evidence="2">NADPH-dependent glutamate synthase</fullName>
        <ecNumber evidence="2">1.4.1.13</ecNumber>
    </submittedName>
</protein>
<dbReference type="EMBL" id="CP113361">
    <property type="protein sequence ID" value="WAI01010.1"/>
    <property type="molecule type" value="Genomic_DNA"/>
</dbReference>
<dbReference type="Pfam" id="PF07992">
    <property type="entry name" value="Pyr_redox_2"/>
    <property type="match status" value="1"/>
</dbReference>
<name>A0A9X9S501_METOG</name>
<dbReference type="InterPro" id="IPR036188">
    <property type="entry name" value="FAD/NAD-bd_sf"/>
</dbReference>
<dbReference type="InterPro" id="IPR023753">
    <property type="entry name" value="FAD/NAD-binding_dom"/>
</dbReference>
<dbReference type="PANTHER" id="PTHR42783:SF3">
    <property type="entry name" value="GLUTAMATE SYNTHASE [NADPH] SMALL CHAIN-RELATED"/>
    <property type="match status" value="1"/>
</dbReference>
<dbReference type="Gene3D" id="1.10.1060.10">
    <property type="entry name" value="Alpha-helical ferredoxin"/>
    <property type="match status" value="1"/>
</dbReference>
<dbReference type="Pfam" id="PF14691">
    <property type="entry name" value="Fer4_20"/>
    <property type="match status" value="1"/>
</dbReference>
<evidence type="ECO:0000313" key="2">
    <source>
        <dbReference type="EMBL" id="WAI01010.1"/>
    </source>
</evidence>
<dbReference type="GO" id="GO:0051536">
    <property type="term" value="F:iron-sulfur cluster binding"/>
    <property type="evidence" value="ECO:0007669"/>
    <property type="project" value="InterPro"/>
</dbReference>
<dbReference type="RefSeq" id="WP_268186218.1">
    <property type="nucleotide sequence ID" value="NZ_CP113361.1"/>
</dbReference>
<keyword evidence="2" id="KW-0560">Oxidoreductase</keyword>
<dbReference type="KEGG" id="mou:OU421_11400"/>
<dbReference type="Gene3D" id="3.50.50.60">
    <property type="entry name" value="FAD/NAD(P)-binding domain"/>
    <property type="match status" value="2"/>
</dbReference>
<dbReference type="EC" id="1.4.1.13" evidence="2"/>
<dbReference type="GeneID" id="76835716"/>
<dbReference type="GO" id="GO:0004355">
    <property type="term" value="F:glutamate synthase (NADPH) activity"/>
    <property type="evidence" value="ECO:0007669"/>
    <property type="project" value="UniProtKB-EC"/>
</dbReference>
<dbReference type="InterPro" id="IPR009051">
    <property type="entry name" value="Helical_ferredxn"/>
</dbReference>
<evidence type="ECO:0000259" key="1">
    <source>
        <dbReference type="PROSITE" id="PS51379"/>
    </source>
</evidence>
<dbReference type="PRINTS" id="PR00469">
    <property type="entry name" value="PNDRDTASEII"/>
</dbReference>
<dbReference type="InterPro" id="IPR006004">
    <property type="entry name" value="SudA-like"/>
</dbReference>
<dbReference type="PROSITE" id="PS51379">
    <property type="entry name" value="4FE4S_FER_2"/>
    <property type="match status" value="1"/>
</dbReference>